<dbReference type="InterPro" id="IPR020045">
    <property type="entry name" value="DNA_polI_H3TH"/>
</dbReference>
<dbReference type="InterPro" id="IPR002421">
    <property type="entry name" value="5-3_exonuclease"/>
</dbReference>
<dbReference type="GO" id="GO:0017108">
    <property type="term" value="F:5'-flap endonuclease activity"/>
    <property type="evidence" value="ECO:0007669"/>
    <property type="project" value="InterPro"/>
</dbReference>
<dbReference type="InterPro" id="IPR020046">
    <property type="entry name" value="5-3_exonucl_a-hlix_arch_N"/>
</dbReference>
<evidence type="ECO:0000256" key="2">
    <source>
        <dbReference type="ARBA" id="ARBA00022801"/>
    </source>
</evidence>
<feature type="domain" description="5'-3' exonuclease" evidence="5">
    <location>
        <begin position="2"/>
        <end position="275"/>
    </location>
</feature>
<dbReference type="FunFam" id="1.10.150.20:FF:000003">
    <property type="entry name" value="DNA polymerase I"/>
    <property type="match status" value="1"/>
</dbReference>
<dbReference type="InterPro" id="IPR008918">
    <property type="entry name" value="HhH2"/>
</dbReference>
<organism evidence="6 7">
    <name type="scientific">Candidatus Gottesmanbacteria bacterium GW2011_GWC2_39_8</name>
    <dbReference type="NCBI Taxonomy" id="1618450"/>
    <lineage>
        <taxon>Bacteria</taxon>
        <taxon>Candidatus Gottesmaniibacteriota</taxon>
    </lineage>
</organism>
<dbReference type="SUPFAM" id="SSF47807">
    <property type="entry name" value="5' to 3' exonuclease, C-terminal subdomain"/>
    <property type="match status" value="1"/>
</dbReference>
<evidence type="ECO:0000259" key="5">
    <source>
        <dbReference type="SMART" id="SM00475"/>
    </source>
</evidence>
<dbReference type="GO" id="GO:0003677">
    <property type="term" value="F:DNA binding"/>
    <property type="evidence" value="ECO:0007669"/>
    <property type="project" value="UniProtKB-KW"/>
</dbReference>
<dbReference type="SMART" id="SM00475">
    <property type="entry name" value="53EXOc"/>
    <property type="match status" value="1"/>
</dbReference>
<dbReference type="CDD" id="cd09859">
    <property type="entry name" value="PIN_53EXO"/>
    <property type="match status" value="1"/>
</dbReference>
<evidence type="ECO:0000313" key="7">
    <source>
        <dbReference type="Proteomes" id="UP000034539"/>
    </source>
</evidence>
<dbReference type="Pfam" id="PF02739">
    <property type="entry name" value="5_3_exonuc_N"/>
    <property type="match status" value="1"/>
</dbReference>
<comment type="caution">
    <text evidence="6">The sequence shown here is derived from an EMBL/GenBank/DDBJ whole genome shotgun (WGS) entry which is preliminary data.</text>
</comment>
<dbReference type="Pfam" id="PF01367">
    <property type="entry name" value="5_3_exonuc"/>
    <property type="match status" value="1"/>
</dbReference>
<dbReference type="GO" id="GO:0033567">
    <property type="term" value="P:DNA replication, Okazaki fragment processing"/>
    <property type="evidence" value="ECO:0007669"/>
    <property type="project" value="InterPro"/>
</dbReference>
<dbReference type="PANTHER" id="PTHR42646:SF2">
    <property type="entry name" value="5'-3' EXONUCLEASE FAMILY PROTEIN"/>
    <property type="match status" value="1"/>
</dbReference>
<sequence length="327" mass="36913">MERFIIIDGNAILHRAFHALPPLTTSKGAQINAAYGFTSMLLRVVHDLNPQYLTVTFDRPKPTFRKSIYVGYQAKRPKMDDGLSCQIEMTHQVVRGLRIPIFELDGYEADDLIGTISKQVKSQKSKVKTTTQKSKVEDFETIIVTGDRDILQLVDDVTKVYMPVKGISESKMYGEKEVEEKFGIKPSQFIDYKSLVGDASDNYPGVAGVGPKTAADLIKQFGTLEEIYAHLDKIENKKLAEKLAKGAEDAGMAKKLATIVRDTPVTLELDKCKIKEFDTLETEQLFQELEFRSLIPRLSGKDSKTQRVKEEKKKEEKKPEGEQTKLF</sequence>
<proteinExistence type="predicted"/>
<keyword evidence="1" id="KW-0540">Nuclease</keyword>
<dbReference type="GO" id="GO:0008409">
    <property type="term" value="F:5'-3' exonuclease activity"/>
    <property type="evidence" value="ECO:0007669"/>
    <property type="project" value="InterPro"/>
</dbReference>
<evidence type="ECO:0000256" key="4">
    <source>
        <dbReference type="SAM" id="MobiDB-lite"/>
    </source>
</evidence>
<dbReference type="InterPro" id="IPR036279">
    <property type="entry name" value="5-3_exonuclease_C_sf"/>
</dbReference>
<dbReference type="Gene3D" id="1.10.150.20">
    <property type="entry name" value="5' to 3' exonuclease, C-terminal subdomain"/>
    <property type="match status" value="1"/>
</dbReference>
<dbReference type="SUPFAM" id="SSF88723">
    <property type="entry name" value="PIN domain-like"/>
    <property type="match status" value="1"/>
</dbReference>
<dbReference type="InterPro" id="IPR038969">
    <property type="entry name" value="FEN"/>
</dbReference>
<evidence type="ECO:0000313" key="6">
    <source>
        <dbReference type="EMBL" id="KKR33284.1"/>
    </source>
</evidence>
<keyword evidence="2" id="KW-0378">Hydrolase</keyword>
<gene>
    <name evidence="6" type="ORF">UT63_C0019G0006</name>
</gene>
<evidence type="ECO:0000256" key="1">
    <source>
        <dbReference type="ARBA" id="ARBA00022722"/>
    </source>
</evidence>
<accession>A0A0G0PYR1</accession>
<dbReference type="EMBL" id="LBXN01000019">
    <property type="protein sequence ID" value="KKR33284.1"/>
    <property type="molecule type" value="Genomic_DNA"/>
</dbReference>
<feature type="region of interest" description="Disordered" evidence="4">
    <location>
        <begin position="301"/>
        <end position="327"/>
    </location>
</feature>
<dbReference type="PATRIC" id="fig|1618450.3.peg.506"/>
<dbReference type="PANTHER" id="PTHR42646">
    <property type="entry name" value="FLAP ENDONUCLEASE XNI"/>
    <property type="match status" value="1"/>
</dbReference>
<name>A0A0G0PYR1_9BACT</name>
<dbReference type="CDD" id="cd09898">
    <property type="entry name" value="H3TH_53EXO"/>
    <property type="match status" value="1"/>
</dbReference>
<dbReference type="Gene3D" id="3.40.50.1010">
    <property type="entry name" value="5'-nuclease"/>
    <property type="match status" value="1"/>
</dbReference>
<dbReference type="AlphaFoldDB" id="A0A0G0PYR1"/>
<dbReference type="SMART" id="SM00279">
    <property type="entry name" value="HhH2"/>
    <property type="match status" value="1"/>
</dbReference>
<dbReference type="InterPro" id="IPR029060">
    <property type="entry name" value="PIN-like_dom_sf"/>
</dbReference>
<reference evidence="6 7" key="1">
    <citation type="journal article" date="2015" name="Nature">
        <title>rRNA introns, odd ribosomes, and small enigmatic genomes across a large radiation of phyla.</title>
        <authorList>
            <person name="Brown C.T."/>
            <person name="Hug L.A."/>
            <person name="Thomas B.C."/>
            <person name="Sharon I."/>
            <person name="Castelle C.J."/>
            <person name="Singh A."/>
            <person name="Wilkins M.J."/>
            <person name="Williams K.H."/>
            <person name="Banfield J.F."/>
        </authorList>
    </citation>
    <scope>NUCLEOTIDE SEQUENCE [LARGE SCALE GENOMIC DNA]</scope>
</reference>
<keyword evidence="3" id="KW-0238">DNA-binding</keyword>
<evidence type="ECO:0000256" key="3">
    <source>
        <dbReference type="ARBA" id="ARBA00023125"/>
    </source>
</evidence>
<protein>
    <submittedName>
        <fullName evidence="6">Polymerase protein</fullName>
    </submittedName>
</protein>
<dbReference type="Proteomes" id="UP000034539">
    <property type="component" value="Unassembled WGS sequence"/>
</dbReference>